<dbReference type="AlphaFoldDB" id="A0AAW1V5K2"/>
<proteinExistence type="predicted"/>
<comment type="caution">
    <text evidence="1">The sequence shown here is derived from an EMBL/GenBank/DDBJ whole genome shotgun (WGS) entry which is preliminary data.</text>
</comment>
<dbReference type="EMBL" id="JARQZJ010000109">
    <property type="protein sequence ID" value="KAK9887401.1"/>
    <property type="molecule type" value="Genomic_DNA"/>
</dbReference>
<evidence type="ECO:0000313" key="1">
    <source>
        <dbReference type="EMBL" id="KAK9887401.1"/>
    </source>
</evidence>
<name>A0AAW1V5K2_9CUCU</name>
<reference evidence="1 2" key="1">
    <citation type="submission" date="2023-03" db="EMBL/GenBank/DDBJ databases">
        <title>Genome insight into feeding habits of ladybird beetles.</title>
        <authorList>
            <person name="Li H.-S."/>
            <person name="Huang Y.-H."/>
            <person name="Pang H."/>
        </authorList>
    </citation>
    <scope>NUCLEOTIDE SEQUENCE [LARGE SCALE GENOMIC DNA]</scope>
    <source>
        <strain evidence="1">SYSU_2023b</strain>
        <tissue evidence="1">Whole body</tissue>
    </source>
</reference>
<organism evidence="1 2">
    <name type="scientific">Henosepilachna vigintioctopunctata</name>
    <dbReference type="NCBI Taxonomy" id="420089"/>
    <lineage>
        <taxon>Eukaryota</taxon>
        <taxon>Metazoa</taxon>
        <taxon>Ecdysozoa</taxon>
        <taxon>Arthropoda</taxon>
        <taxon>Hexapoda</taxon>
        <taxon>Insecta</taxon>
        <taxon>Pterygota</taxon>
        <taxon>Neoptera</taxon>
        <taxon>Endopterygota</taxon>
        <taxon>Coleoptera</taxon>
        <taxon>Polyphaga</taxon>
        <taxon>Cucujiformia</taxon>
        <taxon>Coccinelloidea</taxon>
        <taxon>Coccinellidae</taxon>
        <taxon>Epilachninae</taxon>
        <taxon>Epilachnini</taxon>
        <taxon>Henosepilachna</taxon>
    </lineage>
</organism>
<keyword evidence="2" id="KW-1185">Reference proteome</keyword>
<gene>
    <name evidence="1" type="ORF">WA026_022337</name>
</gene>
<evidence type="ECO:0000313" key="2">
    <source>
        <dbReference type="Proteomes" id="UP001431783"/>
    </source>
</evidence>
<dbReference type="Proteomes" id="UP001431783">
    <property type="component" value="Unassembled WGS sequence"/>
</dbReference>
<protein>
    <submittedName>
        <fullName evidence="1">Uncharacterized protein</fullName>
    </submittedName>
</protein>
<sequence>MNIFDLVLWGFNVPIQHSKVLVDSDNKTEITSSIKARMESDIQKKCQVFPTIVRLYKILNKKYFSGIDKTAISHHIRQSIDKQQFYFYQHPTTALKIVMGFQFLISISCAGSQLRYDELGFGHSTIPMRKTPIKVNPSSVIKYGLSDAHHILLGGSSIPPEKRSSTV</sequence>
<accession>A0AAW1V5K2</accession>